<sequence length="192" mass="20958">MSGGVDILVTTCRHATPPVRRLAREIAWSLGFAKRVNRGRMSFAEVIELAKSWKAERVIIVGRGLHGNPGLVSFVSTAEGEEGRLVLSLRLRGVVFSGLKRRPPKPEVKPPVASINTEEELAEVLALALNTIYLGAYTLEGLKAFSTFKRVVVLEPVRQKGFIGVIKFLEEGGEIGPKLLVRSFSRVGGQLV</sequence>
<evidence type="ECO:0000259" key="1">
    <source>
        <dbReference type="PROSITE" id="PS50833"/>
    </source>
</evidence>
<dbReference type="Proteomes" id="UP000594121">
    <property type="component" value="Chromosome"/>
</dbReference>
<dbReference type="PROSITE" id="PS50833">
    <property type="entry name" value="BRIX"/>
    <property type="match status" value="1"/>
</dbReference>
<evidence type="ECO:0000313" key="2">
    <source>
        <dbReference type="EMBL" id="QOJ78160.1"/>
    </source>
</evidence>
<dbReference type="InParanoid" id="A0A7L9FEE2"/>
<gene>
    <name evidence="2" type="ORF">IG193_05085</name>
</gene>
<dbReference type="RefSeq" id="WP_192818132.1">
    <property type="nucleotide sequence ID" value="NZ_CP062310.1"/>
</dbReference>
<dbReference type="AlphaFoldDB" id="A0A7L9FEE2"/>
<dbReference type="Gene3D" id="3.40.50.10480">
    <property type="entry name" value="Probable brix-domain ribosomal biogenesis protein"/>
    <property type="match status" value="1"/>
</dbReference>
<dbReference type="InterPro" id="IPR007109">
    <property type="entry name" value="Brix"/>
</dbReference>
<proteinExistence type="predicted"/>
<feature type="domain" description="Brix" evidence="1">
    <location>
        <begin position="5"/>
        <end position="192"/>
    </location>
</feature>
<name>A0A7L9FEE2_9CREN</name>
<keyword evidence="3" id="KW-1185">Reference proteome</keyword>
<organism evidence="2 3">
    <name type="scientific">Infirmifilum lucidum</name>
    <dbReference type="NCBI Taxonomy" id="2776706"/>
    <lineage>
        <taxon>Archaea</taxon>
        <taxon>Thermoproteota</taxon>
        <taxon>Thermoprotei</taxon>
        <taxon>Thermofilales</taxon>
        <taxon>Thermofilaceae</taxon>
        <taxon>Infirmifilum</taxon>
    </lineage>
</organism>
<dbReference type="KEGG" id="thel:IG193_05085"/>
<evidence type="ECO:0000313" key="3">
    <source>
        <dbReference type="Proteomes" id="UP000594121"/>
    </source>
</evidence>
<dbReference type="GeneID" id="59149247"/>
<dbReference type="GO" id="GO:0019843">
    <property type="term" value="F:rRNA binding"/>
    <property type="evidence" value="ECO:0007669"/>
    <property type="project" value="InterPro"/>
</dbReference>
<dbReference type="EMBL" id="CP062310">
    <property type="protein sequence ID" value="QOJ78160.1"/>
    <property type="molecule type" value="Genomic_DNA"/>
</dbReference>
<dbReference type="GO" id="GO:0006364">
    <property type="term" value="P:rRNA processing"/>
    <property type="evidence" value="ECO:0007669"/>
    <property type="project" value="InterPro"/>
</dbReference>
<reference evidence="2 3" key="1">
    <citation type="submission" date="2020-10" db="EMBL/GenBank/DDBJ databases">
        <title>Thermofilum lucidum 3507LT sp. nov. a novel member of Thermofilaceae family isolated from Chile hot spring, and proposal of description order Thermofilales.</title>
        <authorList>
            <person name="Zayulina K.S."/>
            <person name="Elcheninov A.G."/>
            <person name="Toshchakov S.V."/>
            <person name="Kublanov I.V."/>
        </authorList>
    </citation>
    <scope>NUCLEOTIDE SEQUENCE [LARGE SCALE GENOMIC DNA]</scope>
    <source>
        <strain evidence="2 3">3507LT</strain>
    </source>
</reference>
<accession>A0A7L9FEE2</accession>
<dbReference type="SUPFAM" id="SSF52954">
    <property type="entry name" value="Class II aaRS ABD-related"/>
    <property type="match status" value="1"/>
</dbReference>
<protein>
    <recommendedName>
        <fullName evidence="1">Brix domain-containing protein</fullName>
    </recommendedName>
</protein>